<dbReference type="InterPro" id="IPR000375">
    <property type="entry name" value="Dynamin_stalk"/>
</dbReference>
<feature type="domain" description="Dynamin-type G" evidence="5">
    <location>
        <begin position="43"/>
        <end position="349"/>
    </location>
</feature>
<dbReference type="InterPro" id="IPR022812">
    <property type="entry name" value="Dynamin"/>
</dbReference>
<dbReference type="GO" id="GO:0005874">
    <property type="term" value="C:microtubule"/>
    <property type="evidence" value="ECO:0007669"/>
    <property type="project" value="TreeGrafter"/>
</dbReference>
<protein>
    <submittedName>
        <fullName evidence="6">P-loop containing nucleoside triphosphate hydrolase protein</fullName>
    </submittedName>
</protein>
<reference evidence="6" key="1">
    <citation type="submission" date="2023-03" db="EMBL/GenBank/DDBJ databases">
        <title>Massive genome expansion in bonnet fungi (Mycena s.s.) driven by repeated elements and novel gene families across ecological guilds.</title>
        <authorList>
            <consortium name="Lawrence Berkeley National Laboratory"/>
            <person name="Harder C.B."/>
            <person name="Miyauchi S."/>
            <person name="Viragh M."/>
            <person name="Kuo A."/>
            <person name="Thoen E."/>
            <person name="Andreopoulos B."/>
            <person name="Lu D."/>
            <person name="Skrede I."/>
            <person name="Drula E."/>
            <person name="Henrissat B."/>
            <person name="Morin E."/>
            <person name="Kohler A."/>
            <person name="Barry K."/>
            <person name="LaButti K."/>
            <person name="Morin E."/>
            <person name="Salamov A."/>
            <person name="Lipzen A."/>
            <person name="Mereny Z."/>
            <person name="Hegedus B."/>
            <person name="Baldrian P."/>
            <person name="Stursova M."/>
            <person name="Weitz H."/>
            <person name="Taylor A."/>
            <person name="Grigoriev I.V."/>
            <person name="Nagy L.G."/>
            <person name="Martin F."/>
            <person name="Kauserud H."/>
        </authorList>
    </citation>
    <scope>NUCLEOTIDE SEQUENCE</scope>
    <source>
        <strain evidence="6">9144</strain>
    </source>
</reference>
<name>A0AAD6YCB1_9AGAR</name>
<dbReference type="SMART" id="SM00053">
    <property type="entry name" value="DYNc"/>
    <property type="match status" value="1"/>
</dbReference>
<evidence type="ECO:0000259" key="4">
    <source>
        <dbReference type="PROSITE" id="PS51388"/>
    </source>
</evidence>
<evidence type="ECO:0000313" key="7">
    <source>
        <dbReference type="Proteomes" id="UP001219525"/>
    </source>
</evidence>
<dbReference type="Pfam" id="PF01031">
    <property type="entry name" value="Dynamin_M"/>
    <property type="match status" value="1"/>
</dbReference>
<dbReference type="Pfam" id="PF02212">
    <property type="entry name" value="GED"/>
    <property type="match status" value="1"/>
</dbReference>
<feature type="compositionally biased region" description="Basic and acidic residues" evidence="3">
    <location>
        <begin position="586"/>
        <end position="600"/>
    </location>
</feature>
<dbReference type="CDD" id="cd08771">
    <property type="entry name" value="DLP_1"/>
    <property type="match status" value="1"/>
</dbReference>
<dbReference type="InterPro" id="IPR027417">
    <property type="entry name" value="P-loop_NTPase"/>
</dbReference>
<dbReference type="PANTHER" id="PTHR11566">
    <property type="entry name" value="DYNAMIN"/>
    <property type="match status" value="1"/>
</dbReference>
<organism evidence="6 7">
    <name type="scientific">Mycena pura</name>
    <dbReference type="NCBI Taxonomy" id="153505"/>
    <lineage>
        <taxon>Eukaryota</taxon>
        <taxon>Fungi</taxon>
        <taxon>Dikarya</taxon>
        <taxon>Basidiomycota</taxon>
        <taxon>Agaricomycotina</taxon>
        <taxon>Agaricomycetes</taxon>
        <taxon>Agaricomycetidae</taxon>
        <taxon>Agaricales</taxon>
        <taxon>Marasmiineae</taxon>
        <taxon>Mycenaceae</taxon>
        <taxon>Mycena</taxon>
    </lineage>
</organism>
<dbReference type="PRINTS" id="PR00195">
    <property type="entry name" value="DYNAMIN"/>
</dbReference>
<dbReference type="SUPFAM" id="SSF52540">
    <property type="entry name" value="P-loop containing nucleoside triphosphate hydrolases"/>
    <property type="match status" value="1"/>
</dbReference>
<dbReference type="AlphaFoldDB" id="A0AAD6YCB1"/>
<feature type="domain" description="GED" evidence="4">
    <location>
        <begin position="705"/>
        <end position="798"/>
    </location>
</feature>
<dbReference type="GO" id="GO:0003924">
    <property type="term" value="F:GTPase activity"/>
    <property type="evidence" value="ECO:0007669"/>
    <property type="project" value="InterPro"/>
</dbReference>
<dbReference type="InterPro" id="IPR030381">
    <property type="entry name" value="G_DYNAMIN_dom"/>
</dbReference>
<keyword evidence="7" id="KW-1185">Reference proteome</keyword>
<dbReference type="PANTHER" id="PTHR11566:SF131">
    <property type="entry name" value="GTPASE, PUTATIVE (AFU_ORTHOLOGUE AFUA_6G07630)-RELATED"/>
    <property type="match status" value="1"/>
</dbReference>
<dbReference type="GO" id="GO:0005886">
    <property type="term" value="C:plasma membrane"/>
    <property type="evidence" value="ECO:0007669"/>
    <property type="project" value="TreeGrafter"/>
</dbReference>
<feature type="region of interest" description="Disordered" evidence="3">
    <location>
        <begin position="438"/>
        <end position="461"/>
    </location>
</feature>
<comment type="caution">
    <text evidence="6">The sequence shown here is derived from an EMBL/GenBank/DDBJ whole genome shotgun (WGS) entry which is preliminary data.</text>
</comment>
<keyword evidence="1" id="KW-0547">Nucleotide-binding</keyword>
<keyword evidence="2" id="KW-0342">GTP-binding</keyword>
<dbReference type="Gene3D" id="3.40.50.300">
    <property type="entry name" value="P-loop containing nucleotide triphosphate hydrolases"/>
    <property type="match status" value="1"/>
</dbReference>
<feature type="region of interest" description="Disordered" evidence="3">
    <location>
        <begin position="647"/>
        <end position="667"/>
    </location>
</feature>
<gene>
    <name evidence="6" type="ORF">GGX14DRAFT_454057</name>
</gene>
<dbReference type="InterPro" id="IPR045063">
    <property type="entry name" value="Dynamin_N"/>
</dbReference>
<dbReference type="GO" id="GO:0005737">
    <property type="term" value="C:cytoplasm"/>
    <property type="evidence" value="ECO:0007669"/>
    <property type="project" value="TreeGrafter"/>
</dbReference>
<dbReference type="GO" id="GO:0005525">
    <property type="term" value="F:GTP binding"/>
    <property type="evidence" value="ECO:0007669"/>
    <property type="project" value="InterPro"/>
</dbReference>
<feature type="region of interest" description="Disordered" evidence="3">
    <location>
        <begin position="586"/>
        <end position="612"/>
    </location>
</feature>
<evidence type="ECO:0000259" key="5">
    <source>
        <dbReference type="PROSITE" id="PS51718"/>
    </source>
</evidence>
<evidence type="ECO:0000256" key="1">
    <source>
        <dbReference type="ARBA" id="ARBA00022741"/>
    </source>
</evidence>
<dbReference type="Proteomes" id="UP001219525">
    <property type="component" value="Unassembled WGS sequence"/>
</dbReference>
<dbReference type="EMBL" id="JARJCW010000033">
    <property type="protein sequence ID" value="KAJ7208660.1"/>
    <property type="molecule type" value="Genomic_DNA"/>
</dbReference>
<dbReference type="GO" id="GO:0008017">
    <property type="term" value="F:microtubule binding"/>
    <property type="evidence" value="ECO:0007669"/>
    <property type="project" value="TreeGrafter"/>
</dbReference>
<accession>A0AAD6YCB1</accession>
<feature type="compositionally biased region" description="Acidic residues" evidence="3">
    <location>
        <begin position="444"/>
        <end position="456"/>
    </location>
</feature>
<evidence type="ECO:0000313" key="6">
    <source>
        <dbReference type="EMBL" id="KAJ7208660.1"/>
    </source>
</evidence>
<dbReference type="Pfam" id="PF00350">
    <property type="entry name" value="Dynamin_N"/>
    <property type="match status" value="1"/>
</dbReference>
<evidence type="ECO:0000256" key="3">
    <source>
        <dbReference type="SAM" id="MobiDB-lite"/>
    </source>
</evidence>
<dbReference type="PROSITE" id="PS51388">
    <property type="entry name" value="GED"/>
    <property type="match status" value="1"/>
</dbReference>
<evidence type="ECO:0000256" key="2">
    <source>
        <dbReference type="ARBA" id="ARBA00023134"/>
    </source>
</evidence>
<dbReference type="PROSITE" id="PS51718">
    <property type="entry name" value="G_DYNAMIN_2"/>
    <property type="match status" value="1"/>
</dbReference>
<dbReference type="InterPro" id="IPR001401">
    <property type="entry name" value="Dynamin_GTPase"/>
</dbReference>
<keyword evidence="6" id="KW-0378">Hydrolase</keyword>
<dbReference type="Gene3D" id="1.20.120.1240">
    <property type="entry name" value="Dynamin, middle domain"/>
    <property type="match status" value="1"/>
</dbReference>
<dbReference type="InterPro" id="IPR020850">
    <property type="entry name" value="GED_dom"/>
</dbReference>
<feature type="compositionally biased region" description="Low complexity" evidence="3">
    <location>
        <begin position="650"/>
        <end position="667"/>
    </location>
</feature>
<sequence length="798" mass="87602">MVSTPEGASFSPSHQLSASQYASQRKELLGLMSQLRSVGAQGELDLPRIVVIGNQSAGKSSVVEAISGIKVPRDSGTCTRCPMECRLASGSTWTCRIYIRREFDADGHRLREVSEQPLGGPITDKNEVETMLRRAQLAVLDPGVEKEVMNMTVEQLKDRMKDETIAKFSQNVVCVDLEGPDLTELQFVDLPGLIQNATPEVVRLVEEMVVGSIGGNCLILVTIPMTDDMENQKAMRLAIEQDSEGVRTIGVLTKPDILSGGSTKLRAEWLDVIEGRRHKLLHGYYCTRQPDDEERSDGITTATARKTEAAFFQRATPWAASAQQQRFGTDNLVSTLSTLLVEITKQRLPEIMQTAHAHLQQCRAALAALPEASTENPATQLLTLITEFSSTIKRYVRGSTDPSVLIRKNHNAFGEFKRAIRRTAPGFVAVVDADGDKAPHIINDDDEEGEFEEDEATGERSRKPIYLSDVREALRKARARELPGDVPPAAKAALIADFQETWGGATEKCLQSVRESMMNVLLQSAEHFFGRYSKLQKELRTVLTDLEEKHADDCATYLAAALDMEMTPMTQNDHYLQATNEKWVGKYRDQRAGKSDDRTTHRGKRQKLAEGNPAMFSFSSTPVANSFGVSSKPSSPFAFAGTATTAKEGVSSPSDSQSDAAPSSAPVSRANEVQTALVLLAQLGYGSLKEADLGRLRPADEYEPEILLMGGVRAYFQVSYKRIIDNVPGLIDTKFVKSLANGLQVNLIRKFKLGEPGANAGYADYLTEDPAVVAKRAELTQRLNMLEGVQKDLLNFGG</sequence>
<dbReference type="GO" id="GO:0031623">
    <property type="term" value="P:receptor internalization"/>
    <property type="evidence" value="ECO:0007669"/>
    <property type="project" value="TreeGrafter"/>
</dbReference>
<dbReference type="InterPro" id="IPR003130">
    <property type="entry name" value="GED"/>
</dbReference>
<proteinExistence type="predicted"/>